<gene>
    <name evidence="1" type="ORF">J5474_01805</name>
</gene>
<dbReference type="Pfam" id="PF12974">
    <property type="entry name" value="Phosphonate-bd"/>
    <property type="match status" value="1"/>
</dbReference>
<evidence type="ECO:0000313" key="2">
    <source>
        <dbReference type="Proteomes" id="UP000675940"/>
    </source>
</evidence>
<accession>A0A940MNG4</accession>
<dbReference type="Gene3D" id="3.40.190.10">
    <property type="entry name" value="Periplasmic binding protein-like II"/>
    <property type="match status" value="1"/>
</dbReference>
<evidence type="ECO:0008006" key="3">
    <source>
        <dbReference type="Google" id="ProtNLM"/>
    </source>
</evidence>
<sequence>MIASLPMYWREENADLWRAFWAHAQTAHPGLPDPTPPDQIPEPWTDHWLREDLILSATCSLPFRSVLKDRVTYVGTLGHSVTDQPGYYLSKVIRRPDVTHPVTLAYSEPLSHSGWAVTRNHPALAEVTRTLETGSHAASLAAVVEGSADVAMIDAITWRILERFDPNAARVTVGGESTASPGHALITAKGNDPAPLRAAMDLACRTFRAEDPQKMGGPLSFHVLDETLYHALPIPPAPGA</sequence>
<dbReference type="EMBL" id="JAGISH010000001">
    <property type="protein sequence ID" value="MBP0481227.1"/>
    <property type="molecule type" value="Genomic_DNA"/>
</dbReference>
<reference evidence="1" key="1">
    <citation type="submission" date="2021-03" db="EMBL/GenBank/DDBJ databases">
        <title>Sagittula salina sp. nov. strain M10.9X isolated from the marine waste.</title>
        <authorList>
            <person name="Satari L."/>
            <person name="Molina-Menor E."/>
            <person name="Vidal-Verdu A."/>
            <person name="Pascual J."/>
            <person name="Pereto J."/>
            <person name="Porcar M."/>
        </authorList>
    </citation>
    <scope>NUCLEOTIDE SEQUENCE</scope>
    <source>
        <strain evidence="1">M10.9X</strain>
    </source>
</reference>
<organism evidence="1 2">
    <name type="scientific">Sagittula salina</name>
    <dbReference type="NCBI Taxonomy" id="2820268"/>
    <lineage>
        <taxon>Bacteria</taxon>
        <taxon>Pseudomonadati</taxon>
        <taxon>Pseudomonadota</taxon>
        <taxon>Alphaproteobacteria</taxon>
        <taxon>Rhodobacterales</taxon>
        <taxon>Roseobacteraceae</taxon>
        <taxon>Sagittula</taxon>
    </lineage>
</organism>
<proteinExistence type="predicted"/>
<evidence type="ECO:0000313" key="1">
    <source>
        <dbReference type="EMBL" id="MBP0481227.1"/>
    </source>
</evidence>
<comment type="caution">
    <text evidence="1">The sequence shown here is derived from an EMBL/GenBank/DDBJ whole genome shotgun (WGS) entry which is preliminary data.</text>
</comment>
<dbReference type="RefSeq" id="WP_209358740.1">
    <property type="nucleotide sequence ID" value="NZ_JAGISH010000001.1"/>
</dbReference>
<dbReference type="AlphaFoldDB" id="A0A940MNG4"/>
<keyword evidence="2" id="KW-1185">Reference proteome</keyword>
<protein>
    <recommendedName>
        <fullName evidence="3">ABC transporter, phosphonate, substrate-binding protein</fullName>
    </recommendedName>
</protein>
<name>A0A940MNG4_9RHOB</name>
<dbReference type="Proteomes" id="UP000675940">
    <property type="component" value="Unassembled WGS sequence"/>
</dbReference>